<protein>
    <submittedName>
        <fullName evidence="10">Sugar ABC transporter permease</fullName>
    </submittedName>
</protein>
<feature type="domain" description="ABC transmembrane type-1" evidence="9">
    <location>
        <begin position="111"/>
        <end position="321"/>
    </location>
</feature>
<proteinExistence type="inferred from homology"/>
<evidence type="ECO:0000256" key="3">
    <source>
        <dbReference type="ARBA" id="ARBA00022475"/>
    </source>
</evidence>
<dbReference type="Pfam" id="PF00528">
    <property type="entry name" value="BPD_transp_1"/>
    <property type="match status" value="1"/>
</dbReference>
<dbReference type="EMBL" id="VULO01000001">
    <property type="protein sequence ID" value="MSS83181.1"/>
    <property type="molecule type" value="Genomic_DNA"/>
</dbReference>
<comment type="similarity">
    <text evidence="7">Belongs to the binding-protein-dependent transport system permease family.</text>
</comment>
<feature type="transmembrane region" description="Helical" evidence="7">
    <location>
        <begin position="56"/>
        <end position="76"/>
    </location>
</feature>
<dbReference type="GO" id="GO:0005886">
    <property type="term" value="C:plasma membrane"/>
    <property type="evidence" value="ECO:0007669"/>
    <property type="project" value="UniProtKB-SubCell"/>
</dbReference>
<keyword evidence="2 7" id="KW-0813">Transport</keyword>
<keyword evidence="3" id="KW-1003">Cell membrane</keyword>
<sequence length="328" mass="35667">MEVTTDRKSASLPLVASPTSKVTPPTQKKPLSVRIRQALQRFLGEHPLGIVLSAPYVLFVAVIFLIPFGVGGWMAFHDFYFTAPGMKVDSPFVGLDNFREVIADPSVRQAFANLGTFIVINIPLTVVLSLVIATGLNAVVHWKGFFRVTYYLPYVTASVATLAVWIFMFNDTGVINSMLGSLAPDPSWLANKNLIMPLIAVYVTWKQLGFYVLLYLAALQNVPAEQKEAAQVDGASSWQVFRAVTLPAVRPVTSLVVLLSIITSGQIFTEPYLLTGGGPNGASMTPALLMYQKGIQQSHPDTAAAIGMILVTVVLILSVISRRITERS</sequence>
<dbReference type="InterPro" id="IPR035906">
    <property type="entry name" value="MetI-like_sf"/>
</dbReference>
<evidence type="ECO:0000256" key="6">
    <source>
        <dbReference type="ARBA" id="ARBA00023136"/>
    </source>
</evidence>
<reference evidence="10 11" key="1">
    <citation type="submission" date="2019-08" db="EMBL/GenBank/DDBJ databases">
        <title>In-depth cultivation of the pig gut microbiome towards novel bacterial diversity and tailored functional studies.</title>
        <authorList>
            <person name="Wylensek D."/>
            <person name="Hitch T.C.A."/>
            <person name="Clavel T."/>
        </authorList>
    </citation>
    <scope>NUCLEOTIDE SEQUENCE [LARGE SCALE GENOMIC DNA]</scope>
    <source>
        <strain evidence="10 11">WB03_NA08</strain>
    </source>
</reference>
<feature type="transmembrane region" description="Helical" evidence="7">
    <location>
        <begin position="240"/>
        <end position="262"/>
    </location>
</feature>
<evidence type="ECO:0000256" key="5">
    <source>
        <dbReference type="ARBA" id="ARBA00022989"/>
    </source>
</evidence>
<comment type="subcellular location">
    <subcellularLocation>
        <location evidence="1 7">Cell membrane</location>
        <topology evidence="1 7">Multi-pass membrane protein</topology>
    </subcellularLocation>
</comment>
<keyword evidence="5 7" id="KW-1133">Transmembrane helix</keyword>
<feature type="region of interest" description="Disordered" evidence="8">
    <location>
        <begin position="1"/>
        <end position="28"/>
    </location>
</feature>
<dbReference type="InterPro" id="IPR000515">
    <property type="entry name" value="MetI-like"/>
</dbReference>
<evidence type="ECO:0000259" key="9">
    <source>
        <dbReference type="PROSITE" id="PS50928"/>
    </source>
</evidence>
<keyword evidence="11" id="KW-1185">Reference proteome</keyword>
<evidence type="ECO:0000256" key="2">
    <source>
        <dbReference type="ARBA" id="ARBA00022448"/>
    </source>
</evidence>
<comment type="caution">
    <text evidence="10">The sequence shown here is derived from an EMBL/GenBank/DDBJ whole genome shotgun (WGS) entry which is preliminary data.</text>
</comment>
<feature type="transmembrane region" description="Helical" evidence="7">
    <location>
        <begin position="302"/>
        <end position="320"/>
    </location>
</feature>
<evidence type="ECO:0000256" key="1">
    <source>
        <dbReference type="ARBA" id="ARBA00004651"/>
    </source>
</evidence>
<evidence type="ECO:0000256" key="4">
    <source>
        <dbReference type="ARBA" id="ARBA00022692"/>
    </source>
</evidence>
<feature type="transmembrane region" description="Helical" evidence="7">
    <location>
        <begin position="114"/>
        <end position="139"/>
    </location>
</feature>
<dbReference type="RefSeq" id="WP_154542481.1">
    <property type="nucleotide sequence ID" value="NZ_VULO01000001.1"/>
</dbReference>
<feature type="transmembrane region" description="Helical" evidence="7">
    <location>
        <begin position="151"/>
        <end position="169"/>
    </location>
</feature>
<dbReference type="Gene3D" id="1.10.3720.10">
    <property type="entry name" value="MetI-like"/>
    <property type="match status" value="1"/>
</dbReference>
<organism evidence="10 11">
    <name type="scientific">Scrofimicrobium canadense</name>
    <dbReference type="NCBI Taxonomy" id="2652290"/>
    <lineage>
        <taxon>Bacteria</taxon>
        <taxon>Bacillati</taxon>
        <taxon>Actinomycetota</taxon>
        <taxon>Actinomycetes</taxon>
        <taxon>Actinomycetales</taxon>
        <taxon>Actinomycetaceae</taxon>
        <taxon>Scrofimicrobium</taxon>
    </lineage>
</organism>
<dbReference type="SUPFAM" id="SSF161098">
    <property type="entry name" value="MetI-like"/>
    <property type="match status" value="1"/>
</dbReference>
<keyword evidence="4 7" id="KW-0812">Transmembrane</keyword>
<dbReference type="InterPro" id="IPR051393">
    <property type="entry name" value="ABC_transporter_permease"/>
</dbReference>
<evidence type="ECO:0000256" key="8">
    <source>
        <dbReference type="SAM" id="MobiDB-lite"/>
    </source>
</evidence>
<gene>
    <name evidence="10" type="ORF">FYJ24_00030</name>
</gene>
<evidence type="ECO:0000256" key="7">
    <source>
        <dbReference type="RuleBase" id="RU363032"/>
    </source>
</evidence>
<dbReference type="CDD" id="cd06261">
    <property type="entry name" value="TM_PBP2"/>
    <property type="match status" value="1"/>
</dbReference>
<dbReference type="Proteomes" id="UP000470875">
    <property type="component" value="Unassembled WGS sequence"/>
</dbReference>
<feature type="compositionally biased region" description="Polar residues" evidence="8">
    <location>
        <begin position="17"/>
        <end position="26"/>
    </location>
</feature>
<accession>A0A6N7W1B4</accession>
<dbReference type="GO" id="GO:0055085">
    <property type="term" value="P:transmembrane transport"/>
    <property type="evidence" value="ECO:0007669"/>
    <property type="project" value="InterPro"/>
</dbReference>
<keyword evidence="6 7" id="KW-0472">Membrane</keyword>
<dbReference type="PANTHER" id="PTHR30193">
    <property type="entry name" value="ABC TRANSPORTER PERMEASE PROTEIN"/>
    <property type="match status" value="1"/>
</dbReference>
<dbReference type="PANTHER" id="PTHR30193:SF37">
    <property type="entry name" value="INNER MEMBRANE ABC TRANSPORTER PERMEASE PROTEIN YCJO"/>
    <property type="match status" value="1"/>
</dbReference>
<name>A0A6N7W1B4_9ACTO</name>
<evidence type="ECO:0000313" key="11">
    <source>
        <dbReference type="Proteomes" id="UP000470875"/>
    </source>
</evidence>
<evidence type="ECO:0000313" key="10">
    <source>
        <dbReference type="EMBL" id="MSS83181.1"/>
    </source>
</evidence>
<dbReference type="AlphaFoldDB" id="A0A6N7W1B4"/>
<dbReference type="PROSITE" id="PS50928">
    <property type="entry name" value="ABC_TM1"/>
    <property type="match status" value="1"/>
</dbReference>
<feature type="transmembrane region" description="Helical" evidence="7">
    <location>
        <begin position="194"/>
        <end position="219"/>
    </location>
</feature>